<gene>
    <name evidence="7" type="ORF">PDIGIT_LOCUS6798</name>
</gene>
<protein>
    <recommendedName>
        <fullName evidence="6">Wax synthase domain-containing protein</fullName>
    </recommendedName>
</protein>
<keyword evidence="8" id="KW-1185">Reference proteome</keyword>
<evidence type="ECO:0000313" key="7">
    <source>
        <dbReference type="EMBL" id="CAI6333749.1"/>
    </source>
</evidence>
<evidence type="ECO:0000313" key="8">
    <source>
        <dbReference type="Proteomes" id="UP001152607"/>
    </source>
</evidence>
<dbReference type="EMBL" id="CAOQHR010000004">
    <property type="protein sequence ID" value="CAI6333749.1"/>
    <property type="molecule type" value="Genomic_DNA"/>
</dbReference>
<dbReference type="OrthoDB" id="1077582at2759"/>
<dbReference type="Proteomes" id="UP001152607">
    <property type="component" value="Unassembled WGS sequence"/>
</dbReference>
<proteinExistence type="predicted"/>
<feature type="domain" description="Wax synthase" evidence="6">
    <location>
        <begin position="247"/>
        <end position="331"/>
    </location>
</feature>
<feature type="transmembrane region" description="Helical" evidence="5">
    <location>
        <begin position="175"/>
        <end position="197"/>
    </location>
</feature>
<feature type="transmembrane region" description="Helical" evidence="5">
    <location>
        <begin position="296"/>
        <end position="315"/>
    </location>
</feature>
<feature type="transmembrane region" description="Helical" evidence="5">
    <location>
        <begin position="20"/>
        <end position="36"/>
    </location>
</feature>
<evidence type="ECO:0000256" key="1">
    <source>
        <dbReference type="ARBA" id="ARBA00004141"/>
    </source>
</evidence>
<name>A0A9W4UE91_9PLEO</name>
<feature type="transmembrane region" description="Helical" evidence="5">
    <location>
        <begin position="203"/>
        <end position="222"/>
    </location>
</feature>
<feature type="transmembrane region" description="Helical" evidence="5">
    <location>
        <begin position="359"/>
        <end position="380"/>
    </location>
</feature>
<comment type="subcellular location">
    <subcellularLocation>
        <location evidence="1">Membrane</location>
        <topology evidence="1">Multi-pass membrane protein</topology>
    </subcellularLocation>
</comment>
<dbReference type="Pfam" id="PF13813">
    <property type="entry name" value="MBOAT_2"/>
    <property type="match status" value="1"/>
</dbReference>
<evidence type="ECO:0000256" key="2">
    <source>
        <dbReference type="ARBA" id="ARBA00022692"/>
    </source>
</evidence>
<reference evidence="7" key="1">
    <citation type="submission" date="2023-01" db="EMBL/GenBank/DDBJ databases">
        <authorList>
            <person name="Van Ghelder C."/>
            <person name="Rancurel C."/>
        </authorList>
    </citation>
    <scope>NUCLEOTIDE SEQUENCE</scope>
    <source>
        <strain evidence="7">CNCM I-4278</strain>
    </source>
</reference>
<sequence>MDFVASLYPALTERQNLPQYYTPLCFFFSIVPFLTVHRRLAIVVTLPFLLYLCTCWPCFTSGGNSSDYYNGSLFAALPLWYIDFVLLTPRYGDTTPTFIGAKKARCSKETKISGLEGQQWKDCITFGERMRWSVRLMIPAQRGIGWNWQVKGDSVGPESELSHWQYIQNCLKKALVCYLNSVGALVMVGFGYTFRIAFNSDHYVQSALANGLVGISGAIWVWNRLECSYSLAAAIGVGTGLTGAWEWPPLMASLKSAWSVRQMWGTTYHQSCRRLLSQPAKQIVQILRLRKGSLPLAYFQLFISFGISCIFHQVQMFNVTRKDMGEFAFFMSQPLAIAAEDLVSCTWRHIPIYSENKRFGVIFGYVWVFVWFSLSTHQYVYGLIDANVMKDWLLGYLPFEYGADLAQGFRL</sequence>
<accession>A0A9W4UE91</accession>
<evidence type="ECO:0000256" key="3">
    <source>
        <dbReference type="ARBA" id="ARBA00022989"/>
    </source>
</evidence>
<keyword evidence="3 5" id="KW-1133">Transmembrane helix</keyword>
<evidence type="ECO:0000259" key="6">
    <source>
        <dbReference type="Pfam" id="PF13813"/>
    </source>
</evidence>
<feature type="transmembrane region" description="Helical" evidence="5">
    <location>
        <begin position="43"/>
        <end position="62"/>
    </location>
</feature>
<comment type="caution">
    <text evidence="7">The sequence shown here is derived from an EMBL/GenBank/DDBJ whole genome shotgun (WGS) entry which is preliminary data.</text>
</comment>
<dbReference type="GO" id="GO:0016020">
    <property type="term" value="C:membrane"/>
    <property type="evidence" value="ECO:0007669"/>
    <property type="project" value="UniProtKB-SubCell"/>
</dbReference>
<dbReference type="AlphaFoldDB" id="A0A9W4UE91"/>
<evidence type="ECO:0000256" key="5">
    <source>
        <dbReference type="SAM" id="Phobius"/>
    </source>
</evidence>
<organism evidence="7 8">
    <name type="scientific">Periconia digitata</name>
    <dbReference type="NCBI Taxonomy" id="1303443"/>
    <lineage>
        <taxon>Eukaryota</taxon>
        <taxon>Fungi</taxon>
        <taxon>Dikarya</taxon>
        <taxon>Ascomycota</taxon>
        <taxon>Pezizomycotina</taxon>
        <taxon>Dothideomycetes</taxon>
        <taxon>Pleosporomycetidae</taxon>
        <taxon>Pleosporales</taxon>
        <taxon>Massarineae</taxon>
        <taxon>Periconiaceae</taxon>
        <taxon>Periconia</taxon>
    </lineage>
</organism>
<keyword evidence="4 5" id="KW-0472">Membrane</keyword>
<dbReference type="InterPro" id="IPR032805">
    <property type="entry name" value="Wax_synthase_dom"/>
</dbReference>
<evidence type="ECO:0000256" key="4">
    <source>
        <dbReference type="ARBA" id="ARBA00023136"/>
    </source>
</evidence>
<keyword evidence="2 5" id="KW-0812">Transmembrane</keyword>